<dbReference type="InterPro" id="IPR001851">
    <property type="entry name" value="ABC_transp_permease"/>
</dbReference>
<keyword evidence="3" id="KW-1003">Cell membrane</keyword>
<dbReference type="Proteomes" id="UP000011765">
    <property type="component" value="Chromosome"/>
</dbReference>
<dbReference type="GO" id="GO:0042941">
    <property type="term" value="P:D-alanine transmembrane transport"/>
    <property type="evidence" value="ECO:0007669"/>
    <property type="project" value="TreeGrafter"/>
</dbReference>
<evidence type="ECO:0000256" key="4">
    <source>
        <dbReference type="ARBA" id="ARBA00022519"/>
    </source>
</evidence>
<dbReference type="PANTHER" id="PTHR11795:SF371">
    <property type="entry name" value="HIGH-AFFINITY BRANCHED-CHAIN AMINO ACID TRANSPORT SYSTEM PERMEASE PROTEIN LIVH"/>
    <property type="match status" value="1"/>
</dbReference>
<dbReference type="HOGENOM" id="CLU_039929_3_1_9"/>
<gene>
    <name evidence="11" type="ORF">Thena_0133</name>
</gene>
<dbReference type="KEGG" id="tnr:Thena_0133"/>
<feature type="transmembrane region" description="Helical" evidence="10">
    <location>
        <begin position="6"/>
        <end position="26"/>
    </location>
</feature>
<dbReference type="GO" id="GO:0015190">
    <property type="term" value="F:L-leucine transmembrane transporter activity"/>
    <property type="evidence" value="ECO:0007669"/>
    <property type="project" value="TreeGrafter"/>
</dbReference>
<feature type="transmembrane region" description="Helical" evidence="10">
    <location>
        <begin position="145"/>
        <end position="169"/>
    </location>
</feature>
<keyword evidence="5 10" id="KW-0812">Transmembrane</keyword>
<dbReference type="GO" id="GO:0015188">
    <property type="term" value="F:L-isoleucine transmembrane transporter activity"/>
    <property type="evidence" value="ECO:0007669"/>
    <property type="project" value="TreeGrafter"/>
</dbReference>
<dbReference type="EMBL" id="CP002690">
    <property type="protein sequence ID" value="AEE13783.1"/>
    <property type="molecule type" value="Genomic_DNA"/>
</dbReference>
<keyword evidence="4" id="KW-0997">Cell inner membrane</keyword>
<reference evidence="11 12" key="1">
    <citation type="submission" date="2011-04" db="EMBL/GenBank/DDBJ databases">
        <title>The complete genome of Thermodesulfobium narugense DSM 14796.</title>
        <authorList>
            <consortium name="US DOE Joint Genome Institute (JGI-PGF)"/>
            <person name="Lucas S."/>
            <person name="Han J."/>
            <person name="Lapidus A."/>
            <person name="Bruce D."/>
            <person name="Goodwin L."/>
            <person name="Pitluck S."/>
            <person name="Peters L."/>
            <person name="Kyrpides N."/>
            <person name="Mavromatis K."/>
            <person name="Pagani I."/>
            <person name="Ivanova N."/>
            <person name="Ovchinnikova G."/>
            <person name="Zhang X."/>
            <person name="Saunders L."/>
            <person name="Detter J.C."/>
            <person name="Tapia R."/>
            <person name="Han C."/>
            <person name="Land M."/>
            <person name="Hauser L."/>
            <person name="Markowitz V."/>
            <person name="Cheng J.-F."/>
            <person name="Hugenholtz P."/>
            <person name="Woyke T."/>
            <person name="Wu D."/>
            <person name="Spring S."/>
            <person name="Schroeder M."/>
            <person name="Brambilla E."/>
            <person name="Klenk H.-P."/>
            <person name="Eisen J.A."/>
        </authorList>
    </citation>
    <scope>NUCLEOTIDE SEQUENCE [LARGE SCALE GENOMIC DNA]</scope>
    <source>
        <strain evidence="11 12">DSM 14796</strain>
    </source>
</reference>
<evidence type="ECO:0000256" key="3">
    <source>
        <dbReference type="ARBA" id="ARBA00022475"/>
    </source>
</evidence>
<keyword evidence="8 10" id="KW-0472">Membrane</keyword>
<evidence type="ECO:0000256" key="5">
    <source>
        <dbReference type="ARBA" id="ARBA00022692"/>
    </source>
</evidence>
<dbReference type="GO" id="GO:0015192">
    <property type="term" value="F:L-phenylalanine transmembrane transporter activity"/>
    <property type="evidence" value="ECO:0007669"/>
    <property type="project" value="TreeGrafter"/>
</dbReference>
<feature type="transmembrane region" description="Helical" evidence="10">
    <location>
        <begin position="276"/>
        <end position="295"/>
    </location>
</feature>
<feature type="transmembrane region" description="Helical" evidence="10">
    <location>
        <begin position="240"/>
        <end position="264"/>
    </location>
</feature>
<evidence type="ECO:0000256" key="7">
    <source>
        <dbReference type="ARBA" id="ARBA00022989"/>
    </source>
</evidence>
<comment type="similarity">
    <text evidence="9">Belongs to the binding-protein-dependent transport system permease family. LivHM subfamily.</text>
</comment>
<evidence type="ECO:0000256" key="6">
    <source>
        <dbReference type="ARBA" id="ARBA00022970"/>
    </source>
</evidence>
<dbReference type="RefSeq" id="WP_013755513.1">
    <property type="nucleotide sequence ID" value="NC_015499.1"/>
</dbReference>
<feature type="transmembrane region" description="Helical" evidence="10">
    <location>
        <begin position="198"/>
        <end position="220"/>
    </location>
</feature>
<keyword evidence="2" id="KW-0813">Transport</keyword>
<dbReference type="CDD" id="cd06582">
    <property type="entry name" value="TM_PBP1_LivH_like"/>
    <property type="match status" value="1"/>
</dbReference>
<evidence type="ECO:0000313" key="11">
    <source>
        <dbReference type="EMBL" id="AEE13783.1"/>
    </source>
</evidence>
<accession>M1E5N4</accession>
<dbReference type="AlphaFoldDB" id="M1E5N4"/>
<dbReference type="GO" id="GO:1903806">
    <property type="term" value="P:L-isoleucine import across plasma membrane"/>
    <property type="evidence" value="ECO:0007669"/>
    <property type="project" value="TreeGrafter"/>
</dbReference>
<dbReference type="GO" id="GO:0005304">
    <property type="term" value="F:L-valine transmembrane transporter activity"/>
    <property type="evidence" value="ECO:0007669"/>
    <property type="project" value="TreeGrafter"/>
</dbReference>
<dbReference type="PANTHER" id="PTHR11795">
    <property type="entry name" value="BRANCHED-CHAIN AMINO ACID TRANSPORT SYSTEM PERMEASE PROTEIN LIVH"/>
    <property type="match status" value="1"/>
</dbReference>
<dbReference type="OrthoDB" id="9807115at2"/>
<evidence type="ECO:0000256" key="1">
    <source>
        <dbReference type="ARBA" id="ARBA00004651"/>
    </source>
</evidence>
<evidence type="ECO:0000256" key="9">
    <source>
        <dbReference type="ARBA" id="ARBA00037998"/>
    </source>
</evidence>
<proteinExistence type="inferred from homology"/>
<dbReference type="GO" id="GO:0015808">
    <property type="term" value="P:L-alanine transport"/>
    <property type="evidence" value="ECO:0007669"/>
    <property type="project" value="TreeGrafter"/>
</dbReference>
<dbReference type="Pfam" id="PF02653">
    <property type="entry name" value="BPD_transp_2"/>
    <property type="match status" value="1"/>
</dbReference>
<protein>
    <submittedName>
        <fullName evidence="11">ABC-type transporter, integral membrane subunit</fullName>
    </submittedName>
</protein>
<dbReference type="eggNOG" id="COG0559">
    <property type="taxonomic scope" value="Bacteria"/>
</dbReference>
<organism evidence="11 12">
    <name type="scientific">Thermodesulfobium narugense DSM 14796</name>
    <dbReference type="NCBI Taxonomy" id="747365"/>
    <lineage>
        <taxon>Bacteria</taxon>
        <taxon>Pseudomonadati</taxon>
        <taxon>Thermodesulfobiota</taxon>
        <taxon>Thermodesulfobiia</taxon>
        <taxon>Thermodesulfobiales</taxon>
        <taxon>Thermodesulfobiaceae</taxon>
        <taxon>Thermodesulfobium</taxon>
    </lineage>
</organism>
<evidence type="ECO:0000256" key="8">
    <source>
        <dbReference type="ARBA" id="ARBA00023136"/>
    </source>
</evidence>
<evidence type="ECO:0000256" key="10">
    <source>
        <dbReference type="SAM" id="Phobius"/>
    </source>
</evidence>
<feature type="transmembrane region" description="Helical" evidence="10">
    <location>
        <begin position="103"/>
        <end position="125"/>
    </location>
</feature>
<keyword evidence="7 10" id="KW-1133">Transmembrane helix</keyword>
<name>M1E5N4_9BACT</name>
<sequence length="302" mass="33071">MFLQQLVNGVTLGAVYALIALGYTMVYGILELINFAHGEIFMMGSFFGLLFWWILEMTGFSRIIPIPLIIFLMFIFSMVATAFLGALLEFIAYRPLRSVTNRLIPLISALGASIFLQNFAMLTFGSTNRVYPAIFPDVGWDLFHARISLIQVFIFITCILMMAGLTVLVNKTKLGRSMRAVAQDYVTASLMGIRVNRIITITFMIGSSLAAAAGVMYGMYYGVAKFDMGYLAGLKAFTAAVLGGIGNIPGAMLGGFCLGIIESFGAGYISSEYKDMFAFLMLLFILLLRPSGLLGQQVPDKV</sequence>
<feature type="transmembrane region" description="Helical" evidence="10">
    <location>
        <begin position="66"/>
        <end position="91"/>
    </location>
</feature>
<evidence type="ECO:0000313" key="12">
    <source>
        <dbReference type="Proteomes" id="UP000011765"/>
    </source>
</evidence>
<feature type="transmembrane region" description="Helical" evidence="10">
    <location>
        <begin position="33"/>
        <end position="54"/>
    </location>
</feature>
<comment type="subcellular location">
    <subcellularLocation>
        <location evidence="1">Cell membrane</location>
        <topology evidence="1">Multi-pass membrane protein</topology>
    </subcellularLocation>
</comment>
<dbReference type="GO" id="GO:0005886">
    <property type="term" value="C:plasma membrane"/>
    <property type="evidence" value="ECO:0007669"/>
    <property type="project" value="UniProtKB-SubCell"/>
</dbReference>
<evidence type="ECO:0000256" key="2">
    <source>
        <dbReference type="ARBA" id="ARBA00022448"/>
    </source>
</evidence>
<keyword evidence="12" id="KW-1185">Reference proteome</keyword>
<dbReference type="STRING" id="747365.Thena_0133"/>
<dbReference type="InterPro" id="IPR052157">
    <property type="entry name" value="BCAA_transport_permease"/>
</dbReference>
<keyword evidence="6" id="KW-0029">Amino-acid transport</keyword>